<name>A0ABW1B0A2_9ACTN</name>
<comment type="caution">
    <text evidence="3">The sequence shown here is derived from an EMBL/GenBank/DDBJ whole genome shotgun (WGS) entry which is preliminary data.</text>
</comment>
<dbReference type="PRINTS" id="PR00111">
    <property type="entry name" value="ABHYDROLASE"/>
</dbReference>
<dbReference type="PANTHER" id="PTHR43798:SF31">
    <property type="entry name" value="AB HYDROLASE SUPERFAMILY PROTEIN YCLE"/>
    <property type="match status" value="1"/>
</dbReference>
<protein>
    <submittedName>
        <fullName evidence="3">Alpha/beta fold hydrolase</fullName>
    </submittedName>
</protein>
<dbReference type="InterPro" id="IPR000073">
    <property type="entry name" value="AB_hydrolase_1"/>
</dbReference>
<dbReference type="RefSeq" id="WP_272167937.1">
    <property type="nucleotide sequence ID" value="NZ_JAQOSL010000001.1"/>
</dbReference>
<dbReference type="InterPro" id="IPR050266">
    <property type="entry name" value="AB_hydrolase_sf"/>
</dbReference>
<dbReference type="SUPFAM" id="SSF53474">
    <property type="entry name" value="alpha/beta-Hydrolases"/>
    <property type="match status" value="1"/>
</dbReference>
<dbReference type="PANTHER" id="PTHR43798">
    <property type="entry name" value="MONOACYLGLYCEROL LIPASE"/>
    <property type="match status" value="1"/>
</dbReference>
<evidence type="ECO:0000313" key="3">
    <source>
        <dbReference type="EMBL" id="MFC5806549.1"/>
    </source>
</evidence>
<evidence type="ECO:0000313" key="4">
    <source>
        <dbReference type="Proteomes" id="UP001596112"/>
    </source>
</evidence>
<evidence type="ECO:0000259" key="2">
    <source>
        <dbReference type="Pfam" id="PF12697"/>
    </source>
</evidence>
<proteinExistence type="predicted"/>
<evidence type="ECO:0000256" key="1">
    <source>
        <dbReference type="ARBA" id="ARBA00022801"/>
    </source>
</evidence>
<dbReference type="Proteomes" id="UP001596112">
    <property type="component" value="Unassembled WGS sequence"/>
</dbReference>
<dbReference type="Pfam" id="PF12697">
    <property type="entry name" value="Abhydrolase_6"/>
    <property type="match status" value="1"/>
</dbReference>
<keyword evidence="4" id="KW-1185">Reference proteome</keyword>
<keyword evidence="1 3" id="KW-0378">Hydrolase</keyword>
<accession>A0ABW1B0A2</accession>
<gene>
    <name evidence="3" type="ORF">ACFQGO_03350</name>
</gene>
<dbReference type="Gene3D" id="3.40.50.1820">
    <property type="entry name" value="alpha/beta hydrolase"/>
    <property type="match status" value="1"/>
</dbReference>
<feature type="domain" description="AB hydrolase-1" evidence="2">
    <location>
        <begin position="29"/>
        <end position="255"/>
    </location>
</feature>
<reference evidence="4" key="1">
    <citation type="journal article" date="2019" name="Int. J. Syst. Evol. Microbiol.">
        <title>The Global Catalogue of Microorganisms (GCM) 10K type strain sequencing project: providing services to taxonomists for standard genome sequencing and annotation.</title>
        <authorList>
            <consortium name="The Broad Institute Genomics Platform"/>
            <consortium name="The Broad Institute Genome Sequencing Center for Infectious Disease"/>
            <person name="Wu L."/>
            <person name="Ma J."/>
        </authorList>
    </citation>
    <scope>NUCLEOTIDE SEQUENCE [LARGE SCALE GENOMIC DNA]</scope>
    <source>
        <strain evidence="4">JCM 9918</strain>
    </source>
</reference>
<organism evidence="3 4">
    <name type="scientific">Streptomyces heilongjiangensis</name>
    <dbReference type="NCBI Taxonomy" id="945052"/>
    <lineage>
        <taxon>Bacteria</taxon>
        <taxon>Bacillati</taxon>
        <taxon>Actinomycetota</taxon>
        <taxon>Actinomycetes</taxon>
        <taxon>Kitasatosporales</taxon>
        <taxon>Streptomycetaceae</taxon>
        <taxon>Streptomyces</taxon>
    </lineage>
</organism>
<dbReference type="GO" id="GO:0016787">
    <property type="term" value="F:hydrolase activity"/>
    <property type="evidence" value="ECO:0007669"/>
    <property type="project" value="UniProtKB-KW"/>
</dbReference>
<dbReference type="EMBL" id="JBHSNZ010000002">
    <property type="protein sequence ID" value="MFC5806549.1"/>
    <property type="molecule type" value="Genomic_DNA"/>
</dbReference>
<sequence>MSTFTPVSVPLPGGFANNTVLVGGDGTPVVFLHGLFGQSWEGFLEDLAAGHKVYAPASPGSAEPEDLVHLDHLWDLLLYYHDLFEQLGLEKFDIVGHSFGGMVAAEFAAVYPDRVRKLVLIDALGLWRDDAPVRDHVIVPGHELPGLLYHDLEHPAVAAIVAGMQDPTADIDATIAVFSTVASTSHFIWPIAERGLAKRLRRIKAETLVLWGAEDKLVPPVYAQDLAAGIAGAEVELVERAGHVPQLERREEVAARIAKFLA</sequence>
<dbReference type="InterPro" id="IPR029058">
    <property type="entry name" value="AB_hydrolase_fold"/>
</dbReference>